<dbReference type="GO" id="GO:0072686">
    <property type="term" value="C:mitotic spindle"/>
    <property type="evidence" value="ECO:0007669"/>
    <property type="project" value="InterPro"/>
</dbReference>
<dbReference type="RefSeq" id="XP_027615800.1">
    <property type="nucleotide sequence ID" value="XM_027759999.1"/>
</dbReference>
<evidence type="ECO:0000256" key="4">
    <source>
        <dbReference type="ARBA" id="ARBA00010146"/>
    </source>
</evidence>
<sequence>MEEEGTFFERERDRLTAEITSGFEELLSSSNNLNRGLEEVLGMTREYETIATLWQSFHELMRGQRDDPDESTAEQPQGLPGTGGHVLPGKQGIVGQENR</sequence>
<evidence type="ECO:0000256" key="3">
    <source>
        <dbReference type="ARBA" id="ARBA00004629"/>
    </source>
</evidence>
<proteinExistence type="inferred from homology"/>
<evidence type="ECO:0000256" key="2">
    <source>
        <dbReference type="ARBA" id="ARBA00004186"/>
    </source>
</evidence>
<gene>
    <name evidence="18" type="ORF">SCP_0700670</name>
</gene>
<feature type="region of interest" description="Disordered" evidence="17">
    <location>
        <begin position="61"/>
        <end position="99"/>
    </location>
</feature>
<keyword evidence="9" id="KW-0493">Microtubule</keyword>
<evidence type="ECO:0000256" key="1">
    <source>
        <dbReference type="ARBA" id="ARBA00004123"/>
    </source>
</evidence>
<dbReference type="OrthoDB" id="5566853at2759"/>
<protein>
    <recommendedName>
        <fullName evidence="5">DASH complex subunit DAD1</fullName>
    </recommendedName>
    <alternativeName>
        <fullName evidence="16">Outer kinetochore protein DAD1</fullName>
    </alternativeName>
</protein>
<dbReference type="EMBL" id="BFAD01000007">
    <property type="protein sequence ID" value="GBE84887.1"/>
    <property type="molecule type" value="Genomic_DNA"/>
</dbReference>
<dbReference type="AlphaFoldDB" id="A0A401GRN8"/>
<evidence type="ECO:0000256" key="7">
    <source>
        <dbReference type="ARBA" id="ARBA00022490"/>
    </source>
</evidence>
<evidence type="ECO:0000256" key="14">
    <source>
        <dbReference type="ARBA" id="ARBA00023306"/>
    </source>
</evidence>
<keyword evidence="10" id="KW-0498">Mitosis</keyword>
<evidence type="ECO:0000256" key="6">
    <source>
        <dbReference type="ARBA" id="ARBA00022454"/>
    </source>
</evidence>
<dbReference type="GO" id="GO:0051010">
    <property type="term" value="F:microtubule plus-end binding"/>
    <property type="evidence" value="ECO:0007669"/>
    <property type="project" value="TreeGrafter"/>
</dbReference>
<keyword evidence="7" id="KW-0963">Cytoplasm</keyword>
<keyword evidence="13" id="KW-0539">Nucleus</keyword>
<evidence type="ECO:0000256" key="12">
    <source>
        <dbReference type="ARBA" id="ARBA00023212"/>
    </source>
</evidence>
<dbReference type="PANTHER" id="PTHR28025">
    <property type="entry name" value="DASH COMPLEX SUBUNIT DAD1"/>
    <property type="match status" value="1"/>
</dbReference>
<keyword evidence="14" id="KW-0131">Cell cycle</keyword>
<keyword evidence="11" id="KW-0995">Kinetochore</keyword>
<dbReference type="Proteomes" id="UP000287166">
    <property type="component" value="Unassembled WGS sequence"/>
</dbReference>
<keyword evidence="8" id="KW-0132">Cell division</keyword>
<evidence type="ECO:0000256" key="9">
    <source>
        <dbReference type="ARBA" id="ARBA00022701"/>
    </source>
</evidence>
<dbReference type="GO" id="GO:0044732">
    <property type="term" value="C:mitotic spindle pole body"/>
    <property type="evidence" value="ECO:0007669"/>
    <property type="project" value="TreeGrafter"/>
</dbReference>
<dbReference type="Pfam" id="PF08649">
    <property type="entry name" value="DASH_Dad1"/>
    <property type="match status" value="1"/>
</dbReference>
<evidence type="ECO:0000256" key="16">
    <source>
        <dbReference type="ARBA" id="ARBA00030566"/>
    </source>
</evidence>
<evidence type="ECO:0000256" key="8">
    <source>
        <dbReference type="ARBA" id="ARBA00022618"/>
    </source>
</evidence>
<dbReference type="InParanoid" id="A0A401GRN8"/>
<reference evidence="18 19" key="1">
    <citation type="journal article" date="2018" name="Sci. Rep.">
        <title>Genome sequence of the cauliflower mushroom Sparassis crispa (Hanabiratake) and its association with beneficial usage.</title>
        <authorList>
            <person name="Kiyama R."/>
            <person name="Furutani Y."/>
            <person name="Kawaguchi K."/>
            <person name="Nakanishi T."/>
        </authorList>
    </citation>
    <scope>NUCLEOTIDE SEQUENCE [LARGE SCALE GENOMIC DNA]</scope>
</reference>
<name>A0A401GRN8_9APHY</name>
<organism evidence="18 19">
    <name type="scientific">Sparassis crispa</name>
    <dbReference type="NCBI Taxonomy" id="139825"/>
    <lineage>
        <taxon>Eukaryota</taxon>
        <taxon>Fungi</taxon>
        <taxon>Dikarya</taxon>
        <taxon>Basidiomycota</taxon>
        <taxon>Agaricomycotina</taxon>
        <taxon>Agaricomycetes</taxon>
        <taxon>Polyporales</taxon>
        <taxon>Sparassidaceae</taxon>
        <taxon>Sparassis</taxon>
    </lineage>
</organism>
<dbReference type="PANTHER" id="PTHR28025:SF1">
    <property type="entry name" value="DASH COMPLEX SUBUNIT DAD1"/>
    <property type="match status" value="1"/>
</dbReference>
<dbReference type="GeneID" id="38781804"/>
<evidence type="ECO:0000313" key="18">
    <source>
        <dbReference type="EMBL" id="GBE84887.1"/>
    </source>
</evidence>
<keyword evidence="19" id="KW-1185">Reference proteome</keyword>
<keyword evidence="15" id="KW-0137">Centromere</keyword>
<keyword evidence="6" id="KW-0158">Chromosome</keyword>
<evidence type="ECO:0000256" key="11">
    <source>
        <dbReference type="ARBA" id="ARBA00022838"/>
    </source>
</evidence>
<dbReference type="GO" id="GO:0051301">
    <property type="term" value="P:cell division"/>
    <property type="evidence" value="ECO:0007669"/>
    <property type="project" value="UniProtKB-KW"/>
</dbReference>
<comment type="subcellular location">
    <subcellularLocation>
        <location evidence="3">Chromosome</location>
        <location evidence="3">Centromere</location>
        <location evidence="3">Kinetochore</location>
    </subcellularLocation>
    <subcellularLocation>
        <location evidence="2">Cytoplasm</location>
        <location evidence="2">Cytoskeleton</location>
        <location evidence="2">Spindle</location>
    </subcellularLocation>
    <subcellularLocation>
        <location evidence="1">Nucleus</location>
    </subcellularLocation>
</comment>
<dbReference type="InterPro" id="IPR013958">
    <property type="entry name" value="DASH_Dad1"/>
</dbReference>
<evidence type="ECO:0000256" key="5">
    <source>
        <dbReference type="ARBA" id="ARBA00020261"/>
    </source>
</evidence>
<evidence type="ECO:0000256" key="17">
    <source>
        <dbReference type="SAM" id="MobiDB-lite"/>
    </source>
</evidence>
<evidence type="ECO:0000313" key="19">
    <source>
        <dbReference type="Proteomes" id="UP000287166"/>
    </source>
</evidence>
<comment type="caution">
    <text evidence="18">The sequence shown here is derived from an EMBL/GenBank/DDBJ whole genome shotgun (WGS) entry which is preliminary data.</text>
</comment>
<dbReference type="STRING" id="139825.A0A401GRN8"/>
<keyword evidence="12" id="KW-0206">Cytoskeleton</keyword>
<evidence type="ECO:0000256" key="10">
    <source>
        <dbReference type="ARBA" id="ARBA00022776"/>
    </source>
</evidence>
<evidence type="ECO:0000256" key="15">
    <source>
        <dbReference type="ARBA" id="ARBA00023328"/>
    </source>
</evidence>
<comment type="similarity">
    <text evidence="4">Belongs to the DASH complex DAD1 family.</text>
</comment>
<dbReference type="GO" id="GO:0042729">
    <property type="term" value="C:DASH complex"/>
    <property type="evidence" value="ECO:0007669"/>
    <property type="project" value="InterPro"/>
</dbReference>
<accession>A0A401GRN8</accession>
<evidence type="ECO:0000256" key="13">
    <source>
        <dbReference type="ARBA" id="ARBA00023242"/>
    </source>
</evidence>
<dbReference type="GO" id="GO:0005876">
    <property type="term" value="C:spindle microtubule"/>
    <property type="evidence" value="ECO:0007669"/>
    <property type="project" value="TreeGrafter"/>
</dbReference>